<dbReference type="Gene3D" id="6.10.140.2220">
    <property type="match status" value="1"/>
</dbReference>
<feature type="region of interest" description="Disordered" evidence="5">
    <location>
        <begin position="831"/>
        <end position="854"/>
    </location>
</feature>
<keyword evidence="8" id="KW-1185">Reference proteome</keyword>
<feature type="region of interest" description="Disordered" evidence="5">
    <location>
        <begin position="1582"/>
        <end position="1625"/>
    </location>
</feature>
<dbReference type="InterPro" id="IPR002893">
    <property type="entry name" value="Znf_MYND"/>
</dbReference>
<feature type="region of interest" description="Disordered" evidence="5">
    <location>
        <begin position="1195"/>
        <end position="1222"/>
    </location>
</feature>
<organism evidence="7 8">
    <name type="scientific">Elysia marginata</name>
    <dbReference type="NCBI Taxonomy" id="1093978"/>
    <lineage>
        <taxon>Eukaryota</taxon>
        <taxon>Metazoa</taxon>
        <taxon>Spiralia</taxon>
        <taxon>Lophotrochozoa</taxon>
        <taxon>Mollusca</taxon>
        <taxon>Gastropoda</taxon>
        <taxon>Heterobranchia</taxon>
        <taxon>Euthyneura</taxon>
        <taxon>Panpulmonata</taxon>
        <taxon>Sacoglossa</taxon>
        <taxon>Placobranchoidea</taxon>
        <taxon>Plakobranchidae</taxon>
        <taxon>Elysia</taxon>
    </lineage>
</organism>
<feature type="compositionally biased region" description="Basic and acidic residues" evidence="5">
    <location>
        <begin position="1063"/>
        <end position="1097"/>
    </location>
</feature>
<feature type="compositionally biased region" description="Polar residues" evidence="5">
    <location>
        <begin position="2040"/>
        <end position="2055"/>
    </location>
</feature>
<name>A0AAV4EB75_9GAST</name>
<feature type="compositionally biased region" description="Low complexity" evidence="5">
    <location>
        <begin position="1914"/>
        <end position="1939"/>
    </location>
</feature>
<dbReference type="PROSITE" id="PS50865">
    <property type="entry name" value="ZF_MYND_2"/>
    <property type="match status" value="1"/>
</dbReference>
<feature type="compositionally biased region" description="Polar residues" evidence="5">
    <location>
        <begin position="975"/>
        <end position="991"/>
    </location>
</feature>
<feature type="compositionally biased region" description="Polar residues" evidence="5">
    <location>
        <begin position="1583"/>
        <end position="1600"/>
    </location>
</feature>
<evidence type="ECO:0000256" key="4">
    <source>
        <dbReference type="PROSITE-ProRule" id="PRU00134"/>
    </source>
</evidence>
<evidence type="ECO:0000256" key="1">
    <source>
        <dbReference type="ARBA" id="ARBA00022723"/>
    </source>
</evidence>
<evidence type="ECO:0000313" key="8">
    <source>
        <dbReference type="Proteomes" id="UP000762676"/>
    </source>
</evidence>
<proteinExistence type="predicted"/>
<reference evidence="7 8" key="1">
    <citation type="journal article" date="2021" name="Elife">
        <title>Chloroplast acquisition without the gene transfer in kleptoplastic sea slugs, Plakobranchus ocellatus.</title>
        <authorList>
            <person name="Maeda T."/>
            <person name="Takahashi S."/>
            <person name="Yoshida T."/>
            <person name="Shimamura S."/>
            <person name="Takaki Y."/>
            <person name="Nagai Y."/>
            <person name="Toyoda A."/>
            <person name="Suzuki Y."/>
            <person name="Arimoto A."/>
            <person name="Ishii H."/>
            <person name="Satoh N."/>
            <person name="Nishiyama T."/>
            <person name="Hasebe M."/>
            <person name="Maruyama T."/>
            <person name="Minagawa J."/>
            <person name="Obokata J."/>
            <person name="Shigenobu S."/>
        </authorList>
    </citation>
    <scope>NUCLEOTIDE SEQUENCE [LARGE SCALE GENOMIC DNA]</scope>
</reference>
<feature type="region of interest" description="Disordered" evidence="5">
    <location>
        <begin position="1248"/>
        <end position="1317"/>
    </location>
</feature>
<feature type="compositionally biased region" description="Polar residues" evidence="5">
    <location>
        <begin position="1"/>
        <end position="11"/>
    </location>
</feature>
<feature type="compositionally biased region" description="Polar residues" evidence="5">
    <location>
        <begin position="837"/>
        <end position="854"/>
    </location>
</feature>
<feature type="region of interest" description="Disordered" evidence="5">
    <location>
        <begin position="2002"/>
        <end position="2056"/>
    </location>
</feature>
<evidence type="ECO:0000256" key="5">
    <source>
        <dbReference type="SAM" id="MobiDB-lite"/>
    </source>
</evidence>
<dbReference type="EMBL" id="BMAT01007122">
    <property type="protein sequence ID" value="GFR58069.1"/>
    <property type="molecule type" value="Genomic_DNA"/>
</dbReference>
<keyword evidence="3" id="KW-0862">Zinc</keyword>
<accession>A0AAV4EB75</accession>
<feature type="region of interest" description="Disordered" evidence="5">
    <location>
        <begin position="1865"/>
        <end position="1970"/>
    </location>
</feature>
<feature type="compositionally biased region" description="Polar residues" evidence="5">
    <location>
        <begin position="1612"/>
        <end position="1622"/>
    </location>
</feature>
<evidence type="ECO:0000259" key="6">
    <source>
        <dbReference type="PROSITE" id="PS50865"/>
    </source>
</evidence>
<feature type="compositionally biased region" description="Basic and acidic residues" evidence="5">
    <location>
        <begin position="617"/>
        <end position="630"/>
    </location>
</feature>
<feature type="compositionally biased region" description="Low complexity" evidence="5">
    <location>
        <begin position="2010"/>
        <end position="2027"/>
    </location>
</feature>
<feature type="region of interest" description="Disordered" evidence="5">
    <location>
        <begin position="1335"/>
        <end position="1360"/>
    </location>
</feature>
<feature type="region of interest" description="Disordered" evidence="5">
    <location>
        <begin position="918"/>
        <end position="953"/>
    </location>
</feature>
<evidence type="ECO:0000313" key="7">
    <source>
        <dbReference type="EMBL" id="GFR58069.1"/>
    </source>
</evidence>
<keyword evidence="2 4" id="KW-0863">Zinc-finger</keyword>
<gene>
    <name evidence="7" type="ORF">ElyMa_003472700</name>
</gene>
<feature type="region of interest" description="Disordered" evidence="5">
    <location>
        <begin position="1"/>
        <end position="46"/>
    </location>
</feature>
<evidence type="ECO:0000256" key="3">
    <source>
        <dbReference type="ARBA" id="ARBA00022833"/>
    </source>
</evidence>
<evidence type="ECO:0000256" key="2">
    <source>
        <dbReference type="ARBA" id="ARBA00022771"/>
    </source>
</evidence>
<feature type="region of interest" description="Disordered" evidence="5">
    <location>
        <begin position="208"/>
        <end position="237"/>
    </location>
</feature>
<dbReference type="Pfam" id="PF01753">
    <property type="entry name" value="zf-MYND"/>
    <property type="match status" value="1"/>
</dbReference>
<dbReference type="SUPFAM" id="SSF144232">
    <property type="entry name" value="HIT/MYND zinc finger-like"/>
    <property type="match status" value="1"/>
</dbReference>
<feature type="compositionally biased region" description="Low complexity" evidence="5">
    <location>
        <begin position="2162"/>
        <end position="2177"/>
    </location>
</feature>
<protein>
    <recommendedName>
        <fullName evidence="6">MYND-type domain-containing protein</fullName>
    </recommendedName>
</protein>
<dbReference type="PROSITE" id="PS01360">
    <property type="entry name" value="ZF_MYND_1"/>
    <property type="match status" value="1"/>
</dbReference>
<feature type="region of interest" description="Disordered" evidence="5">
    <location>
        <begin position="606"/>
        <end position="644"/>
    </location>
</feature>
<feature type="region of interest" description="Disordered" evidence="5">
    <location>
        <begin position="2123"/>
        <end position="2224"/>
    </location>
</feature>
<keyword evidence="1" id="KW-0479">Metal-binding</keyword>
<dbReference type="GO" id="GO:0008270">
    <property type="term" value="F:zinc ion binding"/>
    <property type="evidence" value="ECO:0007669"/>
    <property type="project" value="UniProtKB-KW"/>
</dbReference>
<feature type="region of interest" description="Disordered" evidence="5">
    <location>
        <begin position="1452"/>
        <end position="1503"/>
    </location>
</feature>
<sequence>MSQIEVETCDQQPEDTESTDVVCRQETEQSTEDESSVIPVEDVGETPDHLRDIASKEALMDTSLQPKALANNKTPCLPFLVFEAGTPGPHNPTSLGNTTGSVTTGLLQTCSASFPIGIPGQELVETNKNDLAIGCCENPEDPIKSMCETEVSRESPSRALDFSCSAASAPSVCTVFSVNRQTNDTETCVTASDALSVACVSGGSNLKTDVETSDQKQNKSLPEMATRAASPHNNELRQGIKSSRREVVLATSGNLTKVSDLRQEVTSSSLEKVADFIAQNEASPLDLCVKKTECSTSGSGVSRTRGPLPVQMVLPQVQAQRSPLSPSSAVVAIPGSNVVMSPPAHSKSLHQMSGLSFGMEGQYYPLSHHQYRGLHPSLIDLKVPSPSELANFETTPPGDSEHSIDAFTERHQYESRIHEGGGLAIRESQGAVPTVYIPDTDNPIEGNGMSSHGPDIAQLTTNHKPTRPSVVIGKVSKSSNFQRYQVVSSEPAAPKVLSLGISTIGGANSLCATKTETAGSGSVNSPGTTSISDGFVGVTSPYHVSTSSALAMSDAELDQEFQQHLLEFKALEKLAERKAREQMQVAIMRKRKAEMLRVMEIKKARREMMQKGKKLGQKPDNELDSRDSRDLGQSVDASSSNSINRQLDVTVHQAAHAGSLSASSAASLIPISGKHESSAMLGLVPNTAGLNVSYLTSRTQTTSSVRASGRESLFSSMRTNREVTKREENTFGRDLIAPITGFCKKDISTISTNDLVPLNLSAEKGNFAESASVPGDKCSQVSNIPPSDSASSPCVAHPLPAAVSIPTALTTTLTTAITSSVHVIAASSGSLSSSSSKETITENTKLETASPSAAISANTSVSVSGGSSISVSIASQPEVPLSLAQTKSSVSTNSLITSKMSSTAQTVAESVQKCVSSSISPSVITDPTTVSSSHATSCEPAASEGEHSVSLHVTTDSYTLELKREIMEDNRTELKTTPSPSSFTAMDSSTSDDPKSQTKSEFMGSAEVKKEIIEEDPTSPCGGISGTGFDSEQTKEDDKNGNATENDENSEALMDGECGFTSSDKELEKTINDETKPKASPVEESRKMNERGHDEPHIINMVDVKVETPDDDASCPELENIKVGEKNDYEKVPAISEIDIKGNDIIGSSKEAKDTLPDLKPVEMLHDTDLSVDSGRIPELKPEVETIEIEKTLVPITRSEKRPRSPVTAHQAPTDTGPVDFDPDFPGDFQIRTSHVAGAYHRREEAVLEPPFQVSAENGGKSSTESARRLGSESSPLPAHNQKPFQAAGSLIVPGNGDNSAPSTPLPSTPSPSCKVPRSNANAFLSVNSALNNSLETPKSHVNSTLIPPSGQTTTNKNSAPSLRARELKPRLPVMRRRSLDLAEPLTSYKGQSAHILDRSQEMNLGYRPAVSAHNPMGLPVSLSSFAPSGESVHLPVSRPSQQLQNHIPTNSLQTFHQDNRLNDSFPPISDMSNRTVPHSSTPDEVKSSAGSKRSAFKSLVRKRSRDASALDLSVHIESTPPIKSALYSGHSYPAGFSVYRSRVPPQDGLVTDSISMQEKLYQQGRRSDSGMNFGMHYPSRQPKLSDSTHASFTSQSSPNIAPHIHPVDIPTSPSKRLSGTFDTDRARPGGFLTIRSRNLTRDAALGVTGMHLFTTETDSMPAGNVAPLPKLQEHVRPSMSSVAQHRLRYQKTEGTLPTADQPPAPPMIMTDPAASAGMIFPKGSGYDVQNEISGFGLHKVTPLRPSPHIPGDLVYGGVQQRTQDVSNQPQTYQYQLPSSDPISEKHQTPAHSAVDYRATRVGPSTMSVEAEASLHRQREIMLKKQKQDYQHQQGAPLPPGYFVNVTPARQGMLPGAYMLASKQGVSPGSMNPISGHVGTDQRDQRPGGGSGARQPGFRSQLQSAQNSYAARSQVPNQQQLQHQQLQQEKQRCQQSEQQQVHHFSSGDNGLVRPGPHSQHQQQQQQFKHSEGAHVLGASLQTGSSYGSLHTAPSYMHAYHDTHQNRHQQQHQPQHHLPQQQQQQQQQMSLRNGTRGPSPHQKNTMTTPPSQSSVNHRLGYMHTMHGNHSLAPPQLAHGDLARQQGYHRMHASGSGPNTSHGRALGGISQGPLAMLQNSIHNPTLGMASTDMHQPRYQRKQPMCDQRLTPPLSSQYPQHLHQHQQQQQQRQHQQQQQQPLPAQGTASLPPHHYQNQGVQPHQLQTGMRATGSGIGGNEQSGTAAVPSRGQVVGNNVCHVCGKMALFLCSSCRQVWYCNHQCQTRHWAIHAPNCKAEAKSQSSGL</sequence>
<feature type="compositionally biased region" description="Polar residues" evidence="5">
    <location>
        <begin position="1898"/>
        <end position="1911"/>
    </location>
</feature>
<feature type="compositionally biased region" description="Polar residues" evidence="5">
    <location>
        <begin position="2192"/>
        <end position="2206"/>
    </location>
</feature>
<comment type="caution">
    <text evidence="7">The sequence shown here is derived from an EMBL/GenBank/DDBJ whole genome shotgun (WGS) entry which is preliminary data.</text>
</comment>
<feature type="compositionally biased region" description="Basic and acidic residues" evidence="5">
    <location>
        <begin position="208"/>
        <end position="217"/>
    </location>
</feature>
<feature type="domain" description="MYND-type" evidence="6">
    <location>
        <begin position="2236"/>
        <end position="2272"/>
    </location>
</feature>
<feature type="region of interest" description="Disordered" evidence="5">
    <location>
        <begin position="969"/>
        <end position="1097"/>
    </location>
</feature>
<dbReference type="Proteomes" id="UP000762676">
    <property type="component" value="Unassembled WGS sequence"/>
</dbReference>
<feature type="compositionally biased region" description="Polar residues" evidence="5">
    <location>
        <begin position="635"/>
        <end position="644"/>
    </location>
</feature>
<feature type="compositionally biased region" description="Low complexity" evidence="5">
    <location>
        <begin position="1213"/>
        <end position="1222"/>
    </location>
</feature>
<feature type="compositionally biased region" description="Polar residues" evidence="5">
    <location>
        <begin position="1471"/>
        <end position="1481"/>
    </location>
</feature>
<feature type="compositionally biased region" description="Polar residues" evidence="5">
    <location>
        <begin position="918"/>
        <end position="936"/>
    </location>
</feature>